<dbReference type="RefSeq" id="WP_160628100.1">
    <property type="nucleotide sequence ID" value="NZ_CP047593.1"/>
</dbReference>
<dbReference type="InterPro" id="IPR013320">
    <property type="entry name" value="ConA-like_dom_sf"/>
</dbReference>
<accession>A0A6P1M4X3</accession>
<dbReference type="CDD" id="cd00161">
    <property type="entry name" value="beta-trefoil_Ricin-like"/>
    <property type="match status" value="1"/>
</dbReference>
<organism evidence="1 2">
    <name type="scientific">Tichowtungia aerotolerans</name>
    <dbReference type="NCBI Taxonomy" id="2697043"/>
    <lineage>
        <taxon>Bacteria</taxon>
        <taxon>Pseudomonadati</taxon>
        <taxon>Kiritimatiellota</taxon>
        <taxon>Tichowtungiia</taxon>
        <taxon>Tichowtungiales</taxon>
        <taxon>Tichowtungiaceae</taxon>
        <taxon>Tichowtungia</taxon>
    </lineage>
</organism>
<dbReference type="CDD" id="cd15482">
    <property type="entry name" value="Sialidase_non-viral"/>
    <property type="match status" value="1"/>
</dbReference>
<dbReference type="AlphaFoldDB" id="A0A6P1M4X3"/>
<proteinExistence type="predicted"/>
<protein>
    <recommendedName>
        <fullName evidence="3">LamG-like jellyroll fold domain-containing protein</fullName>
    </recommendedName>
</protein>
<dbReference type="Gene3D" id="2.120.10.10">
    <property type="match status" value="1"/>
</dbReference>
<evidence type="ECO:0000313" key="2">
    <source>
        <dbReference type="Proteomes" id="UP000464954"/>
    </source>
</evidence>
<evidence type="ECO:0008006" key="3">
    <source>
        <dbReference type="Google" id="ProtNLM"/>
    </source>
</evidence>
<dbReference type="KEGG" id="taer:GT409_06460"/>
<reference evidence="1 2" key="1">
    <citation type="submission" date="2020-01" db="EMBL/GenBank/DDBJ databases">
        <title>Ponticoccus aerotolerans gen. nov., sp. nov., an anaerobic bacterium and proposal of Ponticoccusceae fam. nov., Ponticoccusles ord. nov. and Ponticoccuse classis nov. in the phylum Kiritimatiellaeota.</title>
        <authorList>
            <person name="Zhou L.Y."/>
            <person name="Du Z.J."/>
        </authorList>
    </citation>
    <scope>NUCLEOTIDE SEQUENCE [LARGE SCALE GENOMIC DNA]</scope>
    <source>
        <strain evidence="1 2">S-5007</strain>
    </source>
</reference>
<evidence type="ECO:0000313" key="1">
    <source>
        <dbReference type="EMBL" id="QHI69102.1"/>
    </source>
</evidence>
<dbReference type="InterPro" id="IPR036278">
    <property type="entry name" value="Sialidase_sf"/>
</dbReference>
<dbReference type="Gene3D" id="2.60.120.200">
    <property type="match status" value="1"/>
</dbReference>
<keyword evidence="2" id="KW-1185">Reference proteome</keyword>
<dbReference type="SUPFAM" id="SSF50939">
    <property type="entry name" value="Sialidases"/>
    <property type="match status" value="1"/>
</dbReference>
<sequence length="1102" mass="120269">MLITVLLATSSARGSLLVHDNFNYAANTVVAPGETLGSAADGFSNPWKFSGYSGEVVAGLEFPGVESSGNALKVCYEGAGYLFRGMASSLSAGTYYMSMIFFRDDADDGGGENWRWELRHAGSYASGPISSIKTSLGSTSGEQVNLQVAGDVFQVGVATYKPGTPVFMLAKIAIDDFGAETASMKWYRFGEPLPVVESGIVWDATGIGEFTGGSGWNFVLNSNIPEITIDEFRLGTELSDVIPVSPLNLPPAHPSFQHVFNYTAHYQIYNDESSPRYLTADNAAGYADGSPIKLSDANGQLTQRWVLDAFPDGQSRIRSFNAPYFVRANAEDGGWNSGDPVQLHSWMDWSSQKWTLIPQDDGHVSFKIAPNDFYMSAEAVSNDAPIELDSWQDESRQKWVLDIQDTIQSPYILRAADGNLLAFFRYSTPIASNQGLLYTSLDDGRTWSLKTAFAQDIYGPTLFVLNNDLYMLYVSMEDNTKLQLKKSADHGASWSNHVLAEFPDGVETSGGADVLIKDGILYYGFADRGGPGGWPSQYRLRVASCSVSSDLISASSWKVTAPLEFPSSPAVSGTRNGWLEANCVAGPDGRVWVVARVDKVSGGDVAAVLKVAADRTALEFNNQYPAPGNETGFIYAPWAGSSKFHFVYDDVSSRYLVMCNPYLGAPPSSSSHPYVRNILALYETTDLKNYQLVKTLVDDDSFEDWNQSSLRTGFQYPVFIIDGESLKYVVRTAYRSFDNYHDANMGTYHELENFREYLSPDGELAYYRFDAPNEPGLDSSKMKGNFSDVVGAEYAPNGKYGGCLLFDGVDDGLGLMHRVSPKLHRSKQVSVSVWIKNNTGSGPVFTSAIDGAFAGLALQVLYGKLQMTARSLSSDALQAREFAYPSTGQWHHVVALWDFENSTMRLWLDNVEQAGNGTVVFGSGEYTRGAPAYQDAIGRHFNGSQYFSGNIDEFHLYSRVLSGEEISALFYGPGYGEWASGNGLSEGPYGDDDQDGLLNLYEYGLGGDPANAASRGLAPQASVTKDRGTNWFCYVYSVLSAVDNGLFYSLELTDDLASGVWTNGGYIVAGTNAPGGAFNYVSNRVSAVDDDQKFIRLVIEQQ</sequence>
<gene>
    <name evidence="1" type="ORF">GT409_06460</name>
</gene>
<dbReference type="EMBL" id="CP047593">
    <property type="protein sequence ID" value="QHI69102.1"/>
    <property type="molecule type" value="Genomic_DNA"/>
</dbReference>
<dbReference type="Pfam" id="PF13385">
    <property type="entry name" value="Laminin_G_3"/>
    <property type="match status" value="1"/>
</dbReference>
<dbReference type="SUPFAM" id="SSF50370">
    <property type="entry name" value="Ricin B-like lectins"/>
    <property type="match status" value="1"/>
</dbReference>
<name>A0A6P1M4X3_9BACT</name>
<dbReference type="SUPFAM" id="SSF49899">
    <property type="entry name" value="Concanavalin A-like lectins/glucanases"/>
    <property type="match status" value="1"/>
</dbReference>
<dbReference type="Gene3D" id="2.80.10.50">
    <property type="match status" value="1"/>
</dbReference>
<dbReference type="InterPro" id="IPR035992">
    <property type="entry name" value="Ricin_B-like_lectins"/>
</dbReference>
<dbReference type="Proteomes" id="UP000464954">
    <property type="component" value="Chromosome"/>
</dbReference>